<dbReference type="Pfam" id="PF03452">
    <property type="entry name" value="Anp1"/>
    <property type="match status" value="2"/>
</dbReference>
<keyword evidence="3" id="KW-0812">Transmembrane</keyword>
<evidence type="ECO:0000313" key="5">
    <source>
        <dbReference type="Proteomes" id="UP001309876"/>
    </source>
</evidence>
<dbReference type="Gene3D" id="3.90.550.10">
    <property type="entry name" value="Spore Coat Polysaccharide Biosynthesis Protein SpsA, Chain A"/>
    <property type="match status" value="1"/>
</dbReference>
<feature type="compositionally biased region" description="Polar residues" evidence="2">
    <location>
        <begin position="180"/>
        <end position="198"/>
    </location>
</feature>
<feature type="region of interest" description="Disordered" evidence="2">
    <location>
        <begin position="180"/>
        <end position="207"/>
    </location>
</feature>
<dbReference type="PANTHER" id="PTHR43083:SF6">
    <property type="entry name" value="MANNAN POLYMERASE COMPLEXES SUBUNIT MNN9"/>
    <property type="match status" value="1"/>
</dbReference>
<feature type="transmembrane region" description="Helical" evidence="3">
    <location>
        <begin position="6"/>
        <end position="26"/>
    </location>
</feature>
<gene>
    <name evidence="4" type="ORF">LTR05_001603</name>
</gene>
<dbReference type="Proteomes" id="UP001309876">
    <property type="component" value="Unassembled WGS sequence"/>
</dbReference>
<comment type="caution">
    <text evidence="4">The sequence shown here is derived from an EMBL/GenBank/DDBJ whole genome shotgun (WGS) entry which is preliminary data.</text>
</comment>
<evidence type="ECO:0000313" key="4">
    <source>
        <dbReference type="EMBL" id="KAK5091420.1"/>
    </source>
</evidence>
<dbReference type="InterPro" id="IPR052086">
    <property type="entry name" value="Mannan_Polymerase_Subunit"/>
</dbReference>
<dbReference type="EMBL" id="JAVRRJ010000001">
    <property type="protein sequence ID" value="KAK5091420.1"/>
    <property type="molecule type" value="Genomic_DNA"/>
</dbReference>
<reference evidence="4 5" key="1">
    <citation type="submission" date="2023-08" db="EMBL/GenBank/DDBJ databases">
        <title>Black Yeasts Isolated from many extreme environments.</title>
        <authorList>
            <person name="Coleine C."/>
            <person name="Stajich J.E."/>
            <person name="Selbmann L."/>
        </authorList>
    </citation>
    <scope>NUCLEOTIDE SEQUENCE [LARGE SCALE GENOMIC DNA]</scope>
    <source>
        <strain evidence="4 5">CCFEE 5910</strain>
    </source>
</reference>
<evidence type="ECO:0000256" key="1">
    <source>
        <dbReference type="ARBA" id="ARBA00037964"/>
    </source>
</evidence>
<protein>
    <submittedName>
        <fullName evidence="4">Uncharacterized protein</fullName>
    </submittedName>
</protein>
<evidence type="ECO:0000256" key="2">
    <source>
        <dbReference type="SAM" id="MobiDB-lite"/>
    </source>
</evidence>
<keyword evidence="3" id="KW-1133">Transmembrane helix</keyword>
<accession>A0AAN7T805</accession>
<sequence length="461" mass="51901">MKSFPAYARVVGAAIVVLFAIDSFVLRSRSAYHQPPAELAAFQKAISWTKEQPEYTISSWASQNGDIQHYTLERSLESESPSESVLFASITRDEESWGRNPTEDRRSVYSYLDFITNTTLQSNQASVAILTSSPSEYARYIQILTPDQAPGSGQEKWANATYYDYAFHRIVLVLHTAPTRSPPTSEYESASKPNTDASRAQRHSIPQHERRAILAKLRNYLQSVALKHESHILWLDSDVYKFSSKSMVSAMISKTTTTKDHEVGILTSRCRRGEPELAKAWMRAHPEYRMPNQPPPGVSISNELRHEIEDLRGHEGGQHEIIAHITTEQGQYDLNAWTGRRTGPNNLEQELLWKDLSSWEPHPGFDGLTKILDAVIEGTNNDDIRQLDSVGGTILMINADLIRMGLVFPTGYIVGMTYEHGEGFDGIETEGLCVLTRSFSRDGNSTCWTMGGDWSVWHTVF</sequence>
<dbReference type="AlphaFoldDB" id="A0AAN7T805"/>
<comment type="similarity">
    <text evidence="1">Belongs to the ANP1/MMN9/VAN1 family.</text>
</comment>
<dbReference type="PANTHER" id="PTHR43083">
    <property type="entry name" value="MANNAN POLYMERASE II"/>
    <property type="match status" value="1"/>
</dbReference>
<evidence type="ECO:0000256" key="3">
    <source>
        <dbReference type="SAM" id="Phobius"/>
    </source>
</evidence>
<organism evidence="4 5">
    <name type="scientific">Lithohypha guttulata</name>
    <dbReference type="NCBI Taxonomy" id="1690604"/>
    <lineage>
        <taxon>Eukaryota</taxon>
        <taxon>Fungi</taxon>
        <taxon>Dikarya</taxon>
        <taxon>Ascomycota</taxon>
        <taxon>Pezizomycotina</taxon>
        <taxon>Eurotiomycetes</taxon>
        <taxon>Chaetothyriomycetidae</taxon>
        <taxon>Chaetothyriales</taxon>
        <taxon>Trichomeriaceae</taxon>
        <taxon>Lithohypha</taxon>
    </lineage>
</organism>
<keyword evidence="5" id="KW-1185">Reference proteome</keyword>
<proteinExistence type="inferred from homology"/>
<dbReference type="InterPro" id="IPR029044">
    <property type="entry name" value="Nucleotide-diphossugar_trans"/>
</dbReference>
<name>A0AAN7T805_9EURO</name>
<keyword evidence="3" id="KW-0472">Membrane</keyword>